<protein>
    <submittedName>
        <fullName evidence="1">Uncharacterized protein</fullName>
    </submittedName>
</protein>
<accession>A0A382AN70</accession>
<organism evidence="1">
    <name type="scientific">marine metagenome</name>
    <dbReference type="NCBI Taxonomy" id="408172"/>
    <lineage>
        <taxon>unclassified sequences</taxon>
        <taxon>metagenomes</taxon>
        <taxon>ecological metagenomes</taxon>
    </lineage>
</organism>
<evidence type="ECO:0000313" key="1">
    <source>
        <dbReference type="EMBL" id="SVB03005.1"/>
    </source>
</evidence>
<sequence>MTLTMLLIVNCFFQKVGSDPTMDYSSLKGSGLSPQDYDILVKQRQAQYAKEIGNDHDDWIPNQM</sequence>
<dbReference type="EMBL" id="UINC01026126">
    <property type="protein sequence ID" value="SVB03005.1"/>
    <property type="molecule type" value="Genomic_DNA"/>
</dbReference>
<gene>
    <name evidence="1" type="ORF">METZ01_LOCUS155859</name>
</gene>
<dbReference type="AlphaFoldDB" id="A0A382AN70"/>
<name>A0A382AN70_9ZZZZ</name>
<proteinExistence type="predicted"/>
<reference evidence="1" key="1">
    <citation type="submission" date="2018-05" db="EMBL/GenBank/DDBJ databases">
        <authorList>
            <person name="Lanie J.A."/>
            <person name="Ng W.-L."/>
            <person name="Kazmierczak K.M."/>
            <person name="Andrzejewski T.M."/>
            <person name="Davidsen T.M."/>
            <person name="Wayne K.J."/>
            <person name="Tettelin H."/>
            <person name="Glass J.I."/>
            <person name="Rusch D."/>
            <person name="Podicherti R."/>
            <person name="Tsui H.-C.T."/>
            <person name="Winkler M.E."/>
        </authorList>
    </citation>
    <scope>NUCLEOTIDE SEQUENCE</scope>
</reference>